<dbReference type="GO" id="GO:0003677">
    <property type="term" value="F:DNA binding"/>
    <property type="evidence" value="ECO:0007669"/>
    <property type="project" value="UniProtKB-KW"/>
</dbReference>
<feature type="coiled-coil region" evidence="8">
    <location>
        <begin position="551"/>
        <end position="595"/>
    </location>
</feature>
<dbReference type="InterPro" id="IPR046816">
    <property type="entry name" value="MmeI_Mtase"/>
</dbReference>
<keyword evidence="6" id="KW-0238">DNA-binding</keyword>
<evidence type="ECO:0000313" key="12">
    <source>
        <dbReference type="EMBL" id="MYL16812.1"/>
    </source>
</evidence>
<accession>A0A6B1I7Q1</accession>
<dbReference type="GO" id="GO:0009307">
    <property type="term" value="P:DNA restriction-modification system"/>
    <property type="evidence" value="ECO:0007669"/>
    <property type="project" value="UniProtKB-KW"/>
</dbReference>
<name>A0A6B1I7Q1_9EURY</name>
<dbReference type="PRINTS" id="PR00507">
    <property type="entry name" value="N12N6MTFRASE"/>
</dbReference>
<dbReference type="Pfam" id="PF07669">
    <property type="entry name" value="Eco57I"/>
    <property type="match status" value="1"/>
</dbReference>
<evidence type="ECO:0000256" key="5">
    <source>
        <dbReference type="ARBA" id="ARBA00022747"/>
    </source>
</evidence>
<feature type="coiled-coil region" evidence="8">
    <location>
        <begin position="1181"/>
        <end position="1215"/>
    </location>
</feature>
<keyword evidence="2" id="KW-0489">Methyltransferase</keyword>
<keyword evidence="4" id="KW-0949">S-adenosyl-L-methionine</keyword>
<dbReference type="AlphaFoldDB" id="A0A6B1I7Q1"/>
<sequence length="1220" mass="138848">MSVQQITAKDIAGWESLQDIADSFEKRGLKTRPNLGEDHELVLQLDDDEFVVLVNAGPGETATDFKPDNRSRHTNLVATNDFEEFTFLTRMRSWEGQQHGRIKHQKISFTKAQFTSESGEKNTVLKKLNSIEYGSSAAIYDTLYDTQQVVKEFYEEFEELRTNLVQEVSGIPDDRGDAKQRYVQVILDRMIFLYFIQEKRLLDRNPNYLHEQPGDVVDEGEDRYENFYRPLFFDYLAKDKQNPEFGSLPYLNGGLFAKNPVEEEFSDAKLGASAEETNELFDDILEFLSGWNWNVDERLDIVDPKNLSPAILGHIFEQTVNQKEMGAYYTPEEITGFMSRRTIHPYLLDQLNDAVDAEYDEIDDVFGFPEVEAADGEATVADGGTMTQQAATGNVETTHVETLYHDILKEAHVLDPAVGSGAFLLAAQDVLVDIYIQCIEYFQQLEAEGKGWELESRTRDELETINEGQGGASLYAKRTVILNNLYGVDIDEGAVEICKLRLWLSMVANIQDEPSEVEPLPNIDFNIRSGDSLIGFESTEVAVDGQKLLITELLKEDLEEYRESIEAYRNAEDDISHLRGEIENQHDEMQTQLNEWFADLPDIKVEDDISKPEELREIISASNEDVKLKLKFSNQIGGDLDQKLNELGFRTWKKAANLTIGNSGVMAGKPEEVFEVVPADKLARSFVERGLLEKDIDQLDPFHWVMEFPEVYDAVGDNNRDDASNGFDVVLENPPYVRIESVDELQRDIYKDLHDTATGRCDLYVPFIERSFELLNPKGHSSFITSNQFMNTEYGESLRGTLAKKYGLEQIYDFTAYSPFDEVTIYSTILFGSRNVGSDINCVSIRSKQAIEEVISSSFNWEARDDIVEFTLPVDTLGSDRWLILTENERAARQKILEKSDTTLADEELFTVGSPLKSGQNATLQADIVAEESEGYTIENNRISGTVNSGIWKRIITPDYVNRWSVSTPKEVTFFPYKSVGGEYELIDEDTFESEYPTSYELLEDHKEKLLGRKDSRRTWKQLGRPWYSLARIGSPDYFEETKVVTDIVVNEPHFCIDTNGYLFSTGFIHGITPQKTDPYYLTGLLNTQSIFSYLKPICPPKNSGYMKMEVEQLKAAPIYLPDIQEELCAELSNILDEYQGEYEELAQVIMTQGVKELVSFSEEANTIAANMLREASRNIIEEYDSLSDDEIKQLEGLNNQLAGIIFELNEEEQNALSRI</sequence>
<gene>
    <name evidence="12" type="ORF">GLW36_09165</name>
</gene>
<dbReference type="RefSeq" id="WP_159369075.1">
    <property type="nucleotide sequence ID" value="NZ_WMEO01000012.1"/>
</dbReference>
<evidence type="ECO:0000259" key="9">
    <source>
        <dbReference type="Pfam" id="PF07669"/>
    </source>
</evidence>
<comment type="catalytic activity">
    <reaction evidence="7">
        <text>a 2'-deoxyadenosine in DNA + S-adenosyl-L-methionine = an N(6)-methyl-2'-deoxyadenosine in DNA + S-adenosyl-L-homocysteine + H(+)</text>
        <dbReference type="Rhea" id="RHEA:15197"/>
        <dbReference type="Rhea" id="RHEA-COMP:12418"/>
        <dbReference type="Rhea" id="RHEA-COMP:12419"/>
        <dbReference type="ChEBI" id="CHEBI:15378"/>
        <dbReference type="ChEBI" id="CHEBI:57856"/>
        <dbReference type="ChEBI" id="CHEBI:59789"/>
        <dbReference type="ChEBI" id="CHEBI:90615"/>
        <dbReference type="ChEBI" id="CHEBI:90616"/>
        <dbReference type="EC" id="2.1.1.72"/>
    </reaction>
</comment>
<dbReference type="InterPro" id="IPR050953">
    <property type="entry name" value="N4_N6_ade-DNA_methylase"/>
</dbReference>
<dbReference type="Pfam" id="PF20473">
    <property type="entry name" value="MmeI_Mtase"/>
    <property type="match status" value="1"/>
</dbReference>
<comment type="caution">
    <text evidence="12">The sequence shown here is derived from an EMBL/GenBank/DDBJ whole genome shotgun (WGS) entry which is preliminary data.</text>
</comment>
<organism evidence="12 13">
    <name type="scientific">Halorubrum distributum</name>
    <dbReference type="NCBI Taxonomy" id="29283"/>
    <lineage>
        <taxon>Archaea</taxon>
        <taxon>Methanobacteriati</taxon>
        <taxon>Methanobacteriota</taxon>
        <taxon>Stenosarchaea group</taxon>
        <taxon>Halobacteria</taxon>
        <taxon>Halobacteriales</taxon>
        <taxon>Haloferacaceae</taxon>
        <taxon>Halorubrum</taxon>
        <taxon>Halorubrum distributum group</taxon>
    </lineage>
</organism>
<evidence type="ECO:0000256" key="8">
    <source>
        <dbReference type="SAM" id="Coils"/>
    </source>
</evidence>
<evidence type="ECO:0000256" key="2">
    <source>
        <dbReference type="ARBA" id="ARBA00022603"/>
    </source>
</evidence>
<dbReference type="PROSITE" id="PS00092">
    <property type="entry name" value="N6_MTASE"/>
    <property type="match status" value="1"/>
</dbReference>
<evidence type="ECO:0000259" key="10">
    <source>
        <dbReference type="Pfam" id="PF12950"/>
    </source>
</evidence>
<evidence type="ECO:0000256" key="4">
    <source>
        <dbReference type="ARBA" id="ARBA00022691"/>
    </source>
</evidence>
<dbReference type="PANTHER" id="PTHR33841">
    <property type="entry name" value="DNA METHYLTRANSFERASE YEEA-RELATED"/>
    <property type="match status" value="1"/>
</dbReference>
<feature type="domain" description="TaqI-like C-terminal specificity" evidence="10">
    <location>
        <begin position="1036"/>
        <end position="1119"/>
    </location>
</feature>
<feature type="domain" description="Type II methyltransferase M.TaqI-like" evidence="9">
    <location>
        <begin position="696"/>
        <end position="820"/>
    </location>
</feature>
<dbReference type="InterPro" id="IPR029063">
    <property type="entry name" value="SAM-dependent_MTases_sf"/>
</dbReference>
<dbReference type="SUPFAM" id="SSF53335">
    <property type="entry name" value="S-adenosyl-L-methionine-dependent methyltransferases"/>
    <property type="match status" value="1"/>
</dbReference>
<evidence type="ECO:0000256" key="1">
    <source>
        <dbReference type="ARBA" id="ARBA00011900"/>
    </source>
</evidence>
<dbReference type="InterPro" id="IPR002052">
    <property type="entry name" value="DNA_methylase_N6_adenine_CS"/>
</dbReference>
<dbReference type="PANTHER" id="PTHR33841:SF1">
    <property type="entry name" value="DNA METHYLTRANSFERASE A"/>
    <property type="match status" value="1"/>
</dbReference>
<evidence type="ECO:0000313" key="13">
    <source>
        <dbReference type="Proteomes" id="UP000460194"/>
    </source>
</evidence>
<evidence type="ECO:0000256" key="6">
    <source>
        <dbReference type="ARBA" id="ARBA00023125"/>
    </source>
</evidence>
<keyword evidence="3" id="KW-0808">Transferase</keyword>
<keyword evidence="5" id="KW-0680">Restriction system</keyword>
<dbReference type="InterPro" id="IPR011639">
    <property type="entry name" value="MethylTrfase_TaqI-like_dom"/>
</dbReference>
<dbReference type="Pfam" id="PF12950">
    <property type="entry name" value="TaqI_C"/>
    <property type="match status" value="1"/>
</dbReference>
<reference evidence="12 13" key="1">
    <citation type="submission" date="2019-11" db="EMBL/GenBank/DDBJ databases">
        <title>Genome sequences of 17 halophilic strains isolated from different environments.</title>
        <authorList>
            <person name="Furrow R.E."/>
        </authorList>
    </citation>
    <scope>NUCLEOTIDE SEQUENCE [LARGE SCALE GENOMIC DNA]</scope>
    <source>
        <strain evidence="12 13">22517_05_Cabo</strain>
    </source>
</reference>
<dbReference type="GO" id="GO:0009007">
    <property type="term" value="F:site-specific DNA-methyltransferase (adenine-specific) activity"/>
    <property type="evidence" value="ECO:0007669"/>
    <property type="project" value="UniProtKB-EC"/>
</dbReference>
<protein>
    <recommendedName>
        <fullName evidence="1">site-specific DNA-methyltransferase (adenine-specific)</fullName>
        <ecNumber evidence="1">2.1.1.72</ecNumber>
    </recommendedName>
</protein>
<evidence type="ECO:0000256" key="3">
    <source>
        <dbReference type="ARBA" id="ARBA00022679"/>
    </source>
</evidence>
<proteinExistence type="predicted"/>
<dbReference type="EC" id="2.1.1.72" evidence="1"/>
<dbReference type="InterPro" id="IPR025931">
    <property type="entry name" value="TaqI_C"/>
</dbReference>
<dbReference type="GO" id="GO:0032259">
    <property type="term" value="P:methylation"/>
    <property type="evidence" value="ECO:0007669"/>
    <property type="project" value="UniProtKB-KW"/>
</dbReference>
<feature type="domain" description="MmeI-like DNA-methyltransferase" evidence="11">
    <location>
        <begin position="405"/>
        <end position="505"/>
    </location>
</feature>
<evidence type="ECO:0000256" key="7">
    <source>
        <dbReference type="ARBA" id="ARBA00047942"/>
    </source>
</evidence>
<dbReference type="Gene3D" id="3.40.50.150">
    <property type="entry name" value="Vaccinia Virus protein VP39"/>
    <property type="match status" value="2"/>
</dbReference>
<keyword evidence="8" id="KW-0175">Coiled coil</keyword>
<dbReference type="Proteomes" id="UP000460194">
    <property type="component" value="Unassembled WGS sequence"/>
</dbReference>
<evidence type="ECO:0000259" key="11">
    <source>
        <dbReference type="Pfam" id="PF20473"/>
    </source>
</evidence>
<dbReference type="EMBL" id="WMEO01000012">
    <property type="protein sequence ID" value="MYL16812.1"/>
    <property type="molecule type" value="Genomic_DNA"/>
</dbReference>